<dbReference type="EMBL" id="JACBZD010000001">
    <property type="protein sequence ID" value="NYI04006.1"/>
    <property type="molecule type" value="Genomic_DNA"/>
</dbReference>
<dbReference type="SUPFAM" id="SSF48498">
    <property type="entry name" value="Tetracyclin repressor-like, C-terminal domain"/>
    <property type="match status" value="1"/>
</dbReference>
<accession>A0A852ZNI0</accession>
<comment type="caution">
    <text evidence="6">The sequence shown here is derived from an EMBL/GenBank/DDBJ whole genome shotgun (WGS) entry which is preliminary data.</text>
</comment>
<dbReference type="Pfam" id="PF13305">
    <property type="entry name" value="TetR_C_33"/>
    <property type="match status" value="1"/>
</dbReference>
<evidence type="ECO:0000256" key="1">
    <source>
        <dbReference type="ARBA" id="ARBA00023015"/>
    </source>
</evidence>
<evidence type="ECO:0000313" key="7">
    <source>
        <dbReference type="Proteomes" id="UP000567795"/>
    </source>
</evidence>
<dbReference type="RefSeq" id="WP_179812974.1">
    <property type="nucleotide sequence ID" value="NZ_JACBZD010000001.1"/>
</dbReference>
<dbReference type="InterPro" id="IPR025996">
    <property type="entry name" value="MT1864/Rv1816-like_C"/>
</dbReference>
<evidence type="ECO:0000256" key="4">
    <source>
        <dbReference type="PROSITE-ProRule" id="PRU00335"/>
    </source>
</evidence>
<evidence type="ECO:0000256" key="3">
    <source>
        <dbReference type="ARBA" id="ARBA00023163"/>
    </source>
</evidence>
<dbReference type="PROSITE" id="PS50977">
    <property type="entry name" value="HTH_TETR_2"/>
    <property type="match status" value="1"/>
</dbReference>
<keyword evidence="3" id="KW-0804">Transcription</keyword>
<dbReference type="InterPro" id="IPR001647">
    <property type="entry name" value="HTH_TetR"/>
</dbReference>
<organism evidence="6 7">
    <name type="scientific">Allostreptomyces psammosilenae</name>
    <dbReference type="NCBI Taxonomy" id="1892865"/>
    <lineage>
        <taxon>Bacteria</taxon>
        <taxon>Bacillati</taxon>
        <taxon>Actinomycetota</taxon>
        <taxon>Actinomycetes</taxon>
        <taxon>Kitasatosporales</taxon>
        <taxon>Streptomycetaceae</taxon>
        <taxon>Allostreptomyces</taxon>
    </lineage>
</organism>
<proteinExistence type="predicted"/>
<sequence length="196" mass="20636">MTPSTRDTLMAAAAELLDEGGLEAVTLREVGRRAGVSHNAPYKHFADKEALLAAVAARELTNQGAALAAALRQDPSPETILRSALRGYVAWALAHPARFKLVFGFWSTNSAELAAAADSTRTMLIDVVAAAQRAGWLPAGDPERLTALLQAVTQGAVDLAISGHLEAQGKGHASPDDLVDDLLDHLRASARVTSRV</sequence>
<protein>
    <submittedName>
        <fullName evidence="6">AcrR family transcriptional regulator</fullName>
    </submittedName>
</protein>
<gene>
    <name evidence="6" type="ORF">FHU37_000949</name>
</gene>
<keyword evidence="1" id="KW-0805">Transcription regulation</keyword>
<dbReference type="Gene3D" id="1.10.357.10">
    <property type="entry name" value="Tetracycline Repressor, domain 2"/>
    <property type="match status" value="1"/>
</dbReference>
<evidence type="ECO:0000313" key="6">
    <source>
        <dbReference type="EMBL" id="NYI04006.1"/>
    </source>
</evidence>
<dbReference type="Proteomes" id="UP000567795">
    <property type="component" value="Unassembled WGS sequence"/>
</dbReference>
<dbReference type="GO" id="GO:0003700">
    <property type="term" value="F:DNA-binding transcription factor activity"/>
    <property type="evidence" value="ECO:0007669"/>
    <property type="project" value="TreeGrafter"/>
</dbReference>
<evidence type="ECO:0000256" key="2">
    <source>
        <dbReference type="ARBA" id="ARBA00023125"/>
    </source>
</evidence>
<dbReference type="InterPro" id="IPR050109">
    <property type="entry name" value="HTH-type_TetR-like_transc_reg"/>
</dbReference>
<feature type="DNA-binding region" description="H-T-H motif" evidence="4">
    <location>
        <begin position="26"/>
        <end position="45"/>
    </location>
</feature>
<keyword evidence="2 4" id="KW-0238">DNA-binding</keyword>
<dbReference type="GO" id="GO:0000976">
    <property type="term" value="F:transcription cis-regulatory region binding"/>
    <property type="evidence" value="ECO:0007669"/>
    <property type="project" value="TreeGrafter"/>
</dbReference>
<dbReference type="PANTHER" id="PTHR30055">
    <property type="entry name" value="HTH-TYPE TRANSCRIPTIONAL REGULATOR RUTR"/>
    <property type="match status" value="1"/>
</dbReference>
<dbReference type="Pfam" id="PF00440">
    <property type="entry name" value="TetR_N"/>
    <property type="match status" value="1"/>
</dbReference>
<keyword evidence="7" id="KW-1185">Reference proteome</keyword>
<dbReference type="InterPro" id="IPR009057">
    <property type="entry name" value="Homeodomain-like_sf"/>
</dbReference>
<name>A0A852ZNI0_9ACTN</name>
<dbReference type="InterPro" id="IPR036271">
    <property type="entry name" value="Tet_transcr_reg_TetR-rel_C_sf"/>
</dbReference>
<dbReference type="AlphaFoldDB" id="A0A852ZNI0"/>
<dbReference type="PRINTS" id="PR00455">
    <property type="entry name" value="HTHTETR"/>
</dbReference>
<feature type="domain" description="HTH tetR-type" evidence="5">
    <location>
        <begin position="3"/>
        <end position="63"/>
    </location>
</feature>
<evidence type="ECO:0000259" key="5">
    <source>
        <dbReference type="PROSITE" id="PS50977"/>
    </source>
</evidence>
<reference evidence="6 7" key="1">
    <citation type="submission" date="2020-07" db="EMBL/GenBank/DDBJ databases">
        <title>Sequencing the genomes of 1000 actinobacteria strains.</title>
        <authorList>
            <person name="Klenk H.-P."/>
        </authorList>
    </citation>
    <scope>NUCLEOTIDE SEQUENCE [LARGE SCALE GENOMIC DNA]</scope>
    <source>
        <strain evidence="6 7">DSM 42178</strain>
    </source>
</reference>
<dbReference type="SUPFAM" id="SSF46689">
    <property type="entry name" value="Homeodomain-like"/>
    <property type="match status" value="1"/>
</dbReference>
<dbReference type="PANTHER" id="PTHR30055:SF220">
    <property type="entry name" value="TETR-FAMILY REGULATORY PROTEIN"/>
    <property type="match status" value="1"/>
</dbReference>